<evidence type="ECO:0000256" key="8">
    <source>
        <dbReference type="ARBA" id="ARBA00023306"/>
    </source>
</evidence>
<keyword evidence="1 10" id="KW-1003">Cell membrane</keyword>
<dbReference type="Pfam" id="PF04101">
    <property type="entry name" value="Glyco_tran_28_C"/>
    <property type="match status" value="1"/>
</dbReference>
<feature type="binding site" evidence="10">
    <location>
        <begin position="10"/>
        <end position="12"/>
    </location>
    <ligand>
        <name>UDP-N-acetyl-alpha-D-glucosamine</name>
        <dbReference type="ChEBI" id="CHEBI:57705"/>
    </ligand>
</feature>
<evidence type="ECO:0000256" key="10">
    <source>
        <dbReference type="HAMAP-Rule" id="MF_00033"/>
    </source>
</evidence>
<dbReference type="InterPro" id="IPR006009">
    <property type="entry name" value="GlcNAc_MurG"/>
</dbReference>
<keyword evidence="7 10" id="KW-0472">Membrane</keyword>
<evidence type="ECO:0000313" key="14">
    <source>
        <dbReference type="Proteomes" id="UP000241201"/>
    </source>
</evidence>
<keyword evidence="5 10" id="KW-0133">Cell shape</keyword>
<dbReference type="Pfam" id="PF03033">
    <property type="entry name" value="Glyco_transf_28"/>
    <property type="match status" value="1"/>
</dbReference>
<proteinExistence type="inferred from homology"/>
<keyword evidence="6 10" id="KW-0573">Peptidoglycan synthesis</keyword>
<dbReference type="GO" id="GO:0008360">
    <property type="term" value="P:regulation of cell shape"/>
    <property type="evidence" value="ECO:0007669"/>
    <property type="project" value="UniProtKB-KW"/>
</dbReference>
<dbReference type="GO" id="GO:0051301">
    <property type="term" value="P:cell division"/>
    <property type="evidence" value="ECO:0007669"/>
    <property type="project" value="UniProtKB-KW"/>
</dbReference>
<keyword evidence="4 10" id="KW-0808">Transferase</keyword>
<dbReference type="PANTHER" id="PTHR21015">
    <property type="entry name" value="UDP-N-ACETYLGLUCOSAMINE--N-ACETYLMURAMYL-(PENTAPEPTIDE) PYROPHOSPHORYL-UNDECAPRENOL N-ACETYLGLUCOSAMINE TRANSFERASE 1"/>
    <property type="match status" value="1"/>
</dbReference>
<feature type="domain" description="Glycosyltransferase family 28 N-terminal" evidence="11">
    <location>
        <begin position="3"/>
        <end position="140"/>
    </location>
</feature>
<keyword evidence="9 10" id="KW-0961">Cell wall biogenesis/degradation</keyword>
<dbReference type="HAMAP" id="MF_00033">
    <property type="entry name" value="MurG"/>
    <property type="match status" value="1"/>
</dbReference>
<comment type="caution">
    <text evidence="10">Lacks conserved residue(s) required for the propagation of feature annotation.</text>
</comment>
<evidence type="ECO:0000256" key="5">
    <source>
        <dbReference type="ARBA" id="ARBA00022960"/>
    </source>
</evidence>
<dbReference type="NCBIfam" id="TIGR01133">
    <property type="entry name" value="murG"/>
    <property type="match status" value="1"/>
</dbReference>
<evidence type="ECO:0000256" key="2">
    <source>
        <dbReference type="ARBA" id="ARBA00022618"/>
    </source>
</evidence>
<comment type="pathway">
    <text evidence="10">Cell wall biogenesis; peptidoglycan biosynthesis.</text>
</comment>
<evidence type="ECO:0000259" key="11">
    <source>
        <dbReference type="Pfam" id="PF03033"/>
    </source>
</evidence>
<evidence type="ECO:0000256" key="3">
    <source>
        <dbReference type="ARBA" id="ARBA00022676"/>
    </source>
</evidence>
<keyword evidence="8 10" id="KW-0131">Cell cycle</keyword>
<feature type="binding site" evidence="10">
    <location>
        <position position="194"/>
    </location>
    <ligand>
        <name>UDP-N-acetyl-alpha-D-glucosamine</name>
        <dbReference type="ChEBI" id="CHEBI:57705"/>
    </ligand>
</feature>
<evidence type="ECO:0000256" key="1">
    <source>
        <dbReference type="ARBA" id="ARBA00022475"/>
    </source>
</evidence>
<dbReference type="GO" id="GO:0071555">
    <property type="term" value="P:cell wall organization"/>
    <property type="evidence" value="ECO:0007669"/>
    <property type="project" value="UniProtKB-KW"/>
</dbReference>
<keyword evidence="3 10" id="KW-0328">Glycosyltransferase</keyword>
<comment type="subcellular location">
    <subcellularLocation>
        <location evidence="10">Cell membrane</location>
        <topology evidence="10">Peripheral membrane protein</topology>
        <orientation evidence="10">Cytoplasmic side</orientation>
    </subcellularLocation>
</comment>
<dbReference type="EC" id="2.4.1.227" evidence="10"/>
<comment type="catalytic activity">
    <reaction evidence="10">
        <text>di-trans,octa-cis-undecaprenyl diphospho-N-acetyl-alpha-D-muramoyl-L-alanyl-D-glutamyl-meso-2,6-diaminopimeloyl-D-alanyl-D-alanine + UDP-N-acetyl-alpha-D-glucosamine = di-trans,octa-cis-undecaprenyl diphospho-[N-acetyl-alpha-D-glucosaminyl-(1-&gt;4)]-N-acetyl-alpha-D-muramoyl-L-alanyl-D-glutamyl-meso-2,6-diaminopimeloyl-D-alanyl-D-alanine + UDP + H(+)</text>
        <dbReference type="Rhea" id="RHEA:31227"/>
        <dbReference type="ChEBI" id="CHEBI:15378"/>
        <dbReference type="ChEBI" id="CHEBI:57705"/>
        <dbReference type="ChEBI" id="CHEBI:58223"/>
        <dbReference type="ChEBI" id="CHEBI:61387"/>
        <dbReference type="ChEBI" id="CHEBI:61388"/>
        <dbReference type="EC" id="2.4.1.227"/>
    </reaction>
</comment>
<gene>
    <name evidence="10 13" type="primary">murG</name>
    <name evidence="13" type="ORF">C7U55_07150</name>
</gene>
<dbReference type="GeneID" id="77470862"/>
<organism evidence="13 14">
    <name type="scientific">Faecalibacillus faecis</name>
    <dbReference type="NCBI Taxonomy" id="1982628"/>
    <lineage>
        <taxon>Bacteria</taxon>
        <taxon>Bacillati</taxon>
        <taxon>Bacillota</taxon>
        <taxon>Erysipelotrichia</taxon>
        <taxon>Erysipelotrichales</taxon>
        <taxon>Coprobacillaceae</taxon>
        <taxon>Faecalibacillus</taxon>
    </lineage>
</organism>
<dbReference type="UniPathway" id="UPA00219"/>
<evidence type="ECO:0000259" key="12">
    <source>
        <dbReference type="Pfam" id="PF04101"/>
    </source>
</evidence>
<dbReference type="InterPro" id="IPR007235">
    <property type="entry name" value="Glyco_trans_28_C"/>
</dbReference>
<evidence type="ECO:0000256" key="4">
    <source>
        <dbReference type="ARBA" id="ARBA00022679"/>
    </source>
</evidence>
<dbReference type="SUPFAM" id="SSF53756">
    <property type="entry name" value="UDP-Glycosyltransferase/glycogen phosphorylase"/>
    <property type="match status" value="1"/>
</dbReference>
<comment type="similarity">
    <text evidence="10">Belongs to the glycosyltransferase 28 family. MurG subfamily.</text>
</comment>
<protein>
    <recommendedName>
        <fullName evidence="10">UDP-N-acetylglucosamine--N-acetylmuramyl-(pentapeptide) pyrophosphoryl-undecaprenol N-acetylglucosamine transferase</fullName>
        <ecNumber evidence="10">2.4.1.227</ecNumber>
    </recommendedName>
    <alternativeName>
        <fullName evidence="10">Undecaprenyl-PP-MurNAc-pentapeptide-UDPGlcNAc GlcNAc transferase</fullName>
    </alternativeName>
</protein>
<dbReference type="GO" id="GO:0009252">
    <property type="term" value="P:peptidoglycan biosynthetic process"/>
    <property type="evidence" value="ECO:0007669"/>
    <property type="project" value="UniProtKB-UniRule"/>
</dbReference>
<name>A0A2T3FYQ0_9FIRM</name>
<dbReference type="GO" id="GO:0005975">
    <property type="term" value="P:carbohydrate metabolic process"/>
    <property type="evidence" value="ECO:0007669"/>
    <property type="project" value="InterPro"/>
</dbReference>
<dbReference type="EMBL" id="PYLP01000007">
    <property type="protein sequence ID" value="PST40381.1"/>
    <property type="molecule type" value="Genomic_DNA"/>
</dbReference>
<comment type="function">
    <text evidence="10">Cell wall formation. Catalyzes the transfer of a GlcNAc subunit on undecaprenyl-pyrophosphoryl-MurNAc-pentapeptide (lipid intermediate I) to form undecaprenyl-pyrophosphoryl-MurNAc-(pentapeptide)GlcNAc (lipid intermediate II).</text>
</comment>
<evidence type="ECO:0000256" key="9">
    <source>
        <dbReference type="ARBA" id="ARBA00023316"/>
    </source>
</evidence>
<keyword evidence="14" id="KW-1185">Reference proteome</keyword>
<dbReference type="InterPro" id="IPR004276">
    <property type="entry name" value="GlycoTrans_28_N"/>
</dbReference>
<dbReference type="CDD" id="cd03785">
    <property type="entry name" value="GT28_MurG"/>
    <property type="match status" value="1"/>
</dbReference>
<dbReference type="AlphaFoldDB" id="A0A2T3FYQ0"/>
<dbReference type="Gene3D" id="3.40.50.2000">
    <property type="entry name" value="Glycogen Phosphorylase B"/>
    <property type="match status" value="2"/>
</dbReference>
<comment type="caution">
    <text evidence="13">The sequence shown here is derived from an EMBL/GenBank/DDBJ whole genome shotgun (WGS) entry which is preliminary data.</text>
</comment>
<feature type="binding site" evidence="10">
    <location>
        <position position="123"/>
    </location>
    <ligand>
        <name>UDP-N-acetyl-alpha-D-glucosamine</name>
        <dbReference type="ChEBI" id="CHEBI:57705"/>
    </ligand>
</feature>
<feature type="domain" description="Glycosyl transferase family 28 C-terminal" evidence="12">
    <location>
        <begin position="187"/>
        <end position="346"/>
    </location>
</feature>
<dbReference type="Proteomes" id="UP000241201">
    <property type="component" value="Unassembled WGS sequence"/>
</dbReference>
<feature type="binding site" evidence="10">
    <location>
        <position position="289"/>
    </location>
    <ligand>
        <name>UDP-N-acetyl-alpha-D-glucosamine</name>
        <dbReference type="ChEBI" id="CHEBI:57705"/>
    </ligand>
</feature>
<reference evidence="14" key="1">
    <citation type="submission" date="2018-03" db="EMBL/GenBank/DDBJ databases">
        <title>Lachnoclostridium SNUG30370 gen.nov., sp.nov., isolated from human faeces.</title>
        <authorList>
            <person name="Seo B."/>
            <person name="Jeon K."/>
            <person name="Ko G."/>
        </authorList>
    </citation>
    <scope>NUCLEOTIDE SEQUENCE [LARGE SCALE GENOMIC DNA]</scope>
    <source>
        <strain evidence="14">SNUG30370</strain>
    </source>
</reference>
<sequence length="358" mass="39588">MKVVVAAGGTGGHLYPALALVEYIKKQEPDSQFLFIGTKDRLESQVVPQLGYDYVGLNVKGLVGNPLKKAHAALLFVCSIGHAKKTIKKFNPDIVVGFGGYPSASAVQAAFGLKIKTMIHEQNSIIGLTNKILIKKVDQIVCCYQKAYQEFPKEKTLLLGNPRASVIVHEQPKDVYDEYHLDRQKKVVTIVMGSLGSQTVNQTMKECMDQFKGKDYQVVYVSGKPYYESMKAYENENVHIVPYVNDMPSLMHITDLIVSRAGASTLAELTALGVPAILIPSPYVSANHQEYNARELVNNQAADMILEKDLTGEKLISTIDAIINDESRLNVLKENAKKLGKPNALEDMYRVIVDMLGK</sequence>
<accession>A0A2T3FYQ0</accession>
<evidence type="ECO:0000256" key="7">
    <source>
        <dbReference type="ARBA" id="ARBA00023136"/>
    </source>
</evidence>
<dbReference type="PANTHER" id="PTHR21015:SF22">
    <property type="entry name" value="GLYCOSYLTRANSFERASE"/>
    <property type="match status" value="1"/>
</dbReference>
<dbReference type="GO" id="GO:0051991">
    <property type="term" value="F:UDP-N-acetyl-D-glucosamine:N-acetylmuramoyl-L-alanyl-D-glutamyl-meso-2,6-diaminopimelyl-D-alanyl-D-alanine-diphosphoundecaprenol 4-beta-N-acetylglucosaminlytransferase activity"/>
    <property type="evidence" value="ECO:0007669"/>
    <property type="project" value="RHEA"/>
</dbReference>
<dbReference type="GO" id="GO:0050511">
    <property type="term" value="F:undecaprenyldiphospho-muramoylpentapeptide beta-N-acetylglucosaminyltransferase activity"/>
    <property type="evidence" value="ECO:0007669"/>
    <property type="project" value="UniProtKB-UniRule"/>
</dbReference>
<evidence type="ECO:0000313" key="13">
    <source>
        <dbReference type="EMBL" id="PST40381.1"/>
    </source>
</evidence>
<keyword evidence="2 10" id="KW-0132">Cell division</keyword>
<dbReference type="GO" id="GO:0005886">
    <property type="term" value="C:plasma membrane"/>
    <property type="evidence" value="ECO:0007669"/>
    <property type="project" value="UniProtKB-SubCell"/>
</dbReference>
<dbReference type="RefSeq" id="WP_106987984.1">
    <property type="nucleotide sequence ID" value="NZ_PYLP01000007.1"/>
</dbReference>
<evidence type="ECO:0000256" key="6">
    <source>
        <dbReference type="ARBA" id="ARBA00022984"/>
    </source>
</evidence>